<keyword evidence="1" id="KW-1133">Transmembrane helix</keyword>
<organism evidence="2 3">
    <name type="scientific">Microtetraspora malaysiensis</name>
    <dbReference type="NCBI Taxonomy" id="161358"/>
    <lineage>
        <taxon>Bacteria</taxon>
        <taxon>Bacillati</taxon>
        <taxon>Actinomycetota</taxon>
        <taxon>Actinomycetes</taxon>
        <taxon>Streptosporangiales</taxon>
        <taxon>Streptosporangiaceae</taxon>
        <taxon>Microtetraspora</taxon>
    </lineage>
</organism>
<comment type="caution">
    <text evidence="2">The sequence shown here is derived from an EMBL/GenBank/DDBJ whole genome shotgun (WGS) entry which is preliminary data.</text>
</comment>
<dbReference type="Proteomes" id="UP001602013">
    <property type="component" value="Unassembled WGS sequence"/>
</dbReference>
<gene>
    <name evidence="2" type="ORF">ACFYXI_11110</name>
</gene>
<name>A0ABW6SQL7_9ACTN</name>
<accession>A0ABW6SQL7</accession>
<feature type="transmembrane region" description="Helical" evidence="1">
    <location>
        <begin position="30"/>
        <end position="51"/>
    </location>
</feature>
<evidence type="ECO:0000313" key="2">
    <source>
        <dbReference type="EMBL" id="MFF3666133.1"/>
    </source>
</evidence>
<sequence length="92" mass="9295">MPVGTIGSRAWVGVAVTGGSVAMPPPMAGALMAGVSVMLARPLVVTAWALVGMTRTRLDGAPPPTAETLMQAALAVTARTPQARMLLVVTAE</sequence>
<proteinExistence type="predicted"/>
<evidence type="ECO:0000313" key="3">
    <source>
        <dbReference type="Proteomes" id="UP001602013"/>
    </source>
</evidence>
<keyword evidence="1" id="KW-0472">Membrane</keyword>
<reference evidence="2 3" key="1">
    <citation type="submission" date="2024-10" db="EMBL/GenBank/DDBJ databases">
        <title>The Natural Products Discovery Center: Release of the First 8490 Sequenced Strains for Exploring Actinobacteria Biosynthetic Diversity.</title>
        <authorList>
            <person name="Kalkreuter E."/>
            <person name="Kautsar S.A."/>
            <person name="Yang D."/>
            <person name="Bader C.D."/>
            <person name="Teijaro C.N."/>
            <person name="Fluegel L."/>
            <person name="Davis C.M."/>
            <person name="Simpson J.R."/>
            <person name="Lauterbach L."/>
            <person name="Steele A.D."/>
            <person name="Gui C."/>
            <person name="Meng S."/>
            <person name="Li G."/>
            <person name="Viehrig K."/>
            <person name="Ye F."/>
            <person name="Su P."/>
            <person name="Kiefer A.F."/>
            <person name="Nichols A."/>
            <person name="Cepeda A.J."/>
            <person name="Yan W."/>
            <person name="Fan B."/>
            <person name="Jiang Y."/>
            <person name="Adhikari A."/>
            <person name="Zheng C.-J."/>
            <person name="Schuster L."/>
            <person name="Cowan T.M."/>
            <person name="Smanski M.J."/>
            <person name="Chevrette M.G."/>
            <person name="De Carvalho L.P.S."/>
            <person name="Shen B."/>
        </authorList>
    </citation>
    <scope>NUCLEOTIDE SEQUENCE [LARGE SCALE GENOMIC DNA]</scope>
    <source>
        <strain evidence="2 3">NPDC002173</strain>
    </source>
</reference>
<evidence type="ECO:0000256" key="1">
    <source>
        <dbReference type="SAM" id="Phobius"/>
    </source>
</evidence>
<keyword evidence="1" id="KW-0812">Transmembrane</keyword>
<dbReference type="EMBL" id="JBIASD010000005">
    <property type="protein sequence ID" value="MFF3666133.1"/>
    <property type="molecule type" value="Genomic_DNA"/>
</dbReference>
<dbReference type="RefSeq" id="WP_387410473.1">
    <property type="nucleotide sequence ID" value="NZ_JBIASD010000005.1"/>
</dbReference>
<protein>
    <submittedName>
        <fullName evidence="2">Uncharacterized protein</fullName>
    </submittedName>
</protein>
<keyword evidence="3" id="KW-1185">Reference proteome</keyword>